<evidence type="ECO:0000313" key="1">
    <source>
        <dbReference type="EMBL" id="KAJ8633363.1"/>
    </source>
</evidence>
<protein>
    <submittedName>
        <fullName evidence="1">Uncharacterized protein</fullName>
    </submittedName>
</protein>
<name>A0ACC2LJK1_PERAE</name>
<comment type="caution">
    <text evidence="1">The sequence shown here is derived from an EMBL/GenBank/DDBJ whole genome shotgun (WGS) entry which is preliminary data.</text>
</comment>
<dbReference type="EMBL" id="CM056816">
    <property type="protein sequence ID" value="KAJ8633363.1"/>
    <property type="molecule type" value="Genomic_DNA"/>
</dbReference>
<keyword evidence="2" id="KW-1185">Reference proteome</keyword>
<gene>
    <name evidence="1" type="ORF">MRB53_026699</name>
</gene>
<organism evidence="1 2">
    <name type="scientific">Persea americana</name>
    <name type="common">Avocado</name>
    <dbReference type="NCBI Taxonomy" id="3435"/>
    <lineage>
        <taxon>Eukaryota</taxon>
        <taxon>Viridiplantae</taxon>
        <taxon>Streptophyta</taxon>
        <taxon>Embryophyta</taxon>
        <taxon>Tracheophyta</taxon>
        <taxon>Spermatophyta</taxon>
        <taxon>Magnoliopsida</taxon>
        <taxon>Magnoliidae</taxon>
        <taxon>Laurales</taxon>
        <taxon>Lauraceae</taxon>
        <taxon>Persea</taxon>
    </lineage>
</organism>
<dbReference type="Proteomes" id="UP001234297">
    <property type="component" value="Chromosome 8"/>
</dbReference>
<reference evidence="1 2" key="1">
    <citation type="journal article" date="2022" name="Hortic Res">
        <title>A haplotype resolved chromosomal level avocado genome allows analysis of novel avocado genes.</title>
        <authorList>
            <person name="Nath O."/>
            <person name="Fletcher S.J."/>
            <person name="Hayward A."/>
            <person name="Shaw L.M."/>
            <person name="Masouleh A.K."/>
            <person name="Furtado A."/>
            <person name="Henry R.J."/>
            <person name="Mitter N."/>
        </authorList>
    </citation>
    <scope>NUCLEOTIDE SEQUENCE [LARGE SCALE GENOMIC DNA]</scope>
    <source>
        <strain evidence="2">cv. Hass</strain>
    </source>
</reference>
<sequence>MNGCSLGGLRLTVKIASFGWLKRRPSTRTQRTQQLSEEKTFCVNPPLFSVQNGGAKSVVQELCSGARYVNPPLSSGQRIGVIDNVILPKRSLQERAKSSAEAIGGSFLSSKHILVSRDIVRRNRNTRWLANSLLGTVRWEGAIPDTEFSKLFSSLERWRLKACQAGRTVWVRCFGVPLLGWEEETFWNIGERLGEVVGVAKETVEKSFLECGRVSEECVSLAPRCSQEKKGEQRMFLSKLRMESAWSGLILGMAEWQRGLELEPDTIVPEKNHAPLGRRRARQPVAGDGDGMMTWRPLMLWKKQRQWTRARPCHLSNPAG</sequence>
<accession>A0ACC2LJK1</accession>
<evidence type="ECO:0000313" key="2">
    <source>
        <dbReference type="Proteomes" id="UP001234297"/>
    </source>
</evidence>
<proteinExistence type="predicted"/>